<feature type="non-terminal residue" evidence="2">
    <location>
        <position position="1"/>
    </location>
</feature>
<proteinExistence type="predicted"/>
<feature type="domain" description="AMP-dependent synthetase/ligase" evidence="1">
    <location>
        <begin position="5"/>
        <end position="71"/>
    </location>
</feature>
<sequence>VDAQTDKVVTYAELQNKVVRCALWLQEHGIKSGDVISICSKNTIDSIVPCLAATYINAIFNPWNEDMNLREFPYPALEYYNYFHKSAN</sequence>
<protein>
    <recommendedName>
        <fullName evidence="1">AMP-dependent synthetase/ligase domain-containing protein</fullName>
    </recommendedName>
</protein>
<dbReference type="InterPro" id="IPR000873">
    <property type="entry name" value="AMP-dep_synth/lig_dom"/>
</dbReference>
<dbReference type="SUPFAM" id="SSF56801">
    <property type="entry name" value="Acetyl-CoA synthetase-like"/>
    <property type="match status" value="1"/>
</dbReference>
<accession>A0A026VVG6</accession>
<dbReference type="AlphaFoldDB" id="A0A026VVG6"/>
<dbReference type="STRING" id="2015173.A0A026VVG6"/>
<keyword evidence="3" id="KW-1185">Reference proteome</keyword>
<dbReference type="Pfam" id="PF00501">
    <property type="entry name" value="AMP-binding"/>
    <property type="match status" value="1"/>
</dbReference>
<organism evidence="2 3">
    <name type="scientific">Ooceraea biroi</name>
    <name type="common">Clonal raider ant</name>
    <name type="synonym">Cerapachys biroi</name>
    <dbReference type="NCBI Taxonomy" id="2015173"/>
    <lineage>
        <taxon>Eukaryota</taxon>
        <taxon>Metazoa</taxon>
        <taxon>Ecdysozoa</taxon>
        <taxon>Arthropoda</taxon>
        <taxon>Hexapoda</taxon>
        <taxon>Insecta</taxon>
        <taxon>Pterygota</taxon>
        <taxon>Neoptera</taxon>
        <taxon>Endopterygota</taxon>
        <taxon>Hymenoptera</taxon>
        <taxon>Apocrita</taxon>
        <taxon>Aculeata</taxon>
        <taxon>Formicoidea</taxon>
        <taxon>Formicidae</taxon>
        <taxon>Dorylinae</taxon>
        <taxon>Ooceraea</taxon>
    </lineage>
</organism>
<dbReference type="Gene3D" id="3.40.50.980">
    <property type="match status" value="1"/>
</dbReference>
<gene>
    <name evidence="2" type="ORF">X777_15628</name>
</gene>
<reference evidence="2 3" key="1">
    <citation type="journal article" date="2014" name="Curr. Biol.">
        <title>The genome of the clonal raider ant Cerapachys biroi.</title>
        <authorList>
            <person name="Oxley P.R."/>
            <person name="Ji L."/>
            <person name="Fetter-Pruneda I."/>
            <person name="McKenzie S.K."/>
            <person name="Li C."/>
            <person name="Hu H."/>
            <person name="Zhang G."/>
            <person name="Kronauer D.J."/>
        </authorList>
    </citation>
    <scope>NUCLEOTIDE SEQUENCE [LARGE SCALE GENOMIC DNA]</scope>
</reference>
<name>A0A026VVG6_OOCBI</name>
<dbReference type="Proteomes" id="UP000053097">
    <property type="component" value="Unassembled WGS sequence"/>
</dbReference>
<evidence type="ECO:0000313" key="3">
    <source>
        <dbReference type="Proteomes" id="UP000053097"/>
    </source>
</evidence>
<evidence type="ECO:0000259" key="1">
    <source>
        <dbReference type="Pfam" id="PF00501"/>
    </source>
</evidence>
<dbReference type="OMA" id="PALEYYN"/>
<dbReference type="EMBL" id="KK107795">
    <property type="protein sequence ID" value="EZA47747.1"/>
    <property type="molecule type" value="Genomic_DNA"/>
</dbReference>
<evidence type="ECO:0000313" key="2">
    <source>
        <dbReference type="EMBL" id="EZA47747.1"/>
    </source>
</evidence>